<dbReference type="PANTHER" id="PTHR31645">
    <property type="entry name" value="OLIGOPEPTIDE TRANSPORTER YGL114W-RELATED"/>
    <property type="match status" value="1"/>
</dbReference>
<evidence type="ECO:0000256" key="7">
    <source>
        <dbReference type="SAM" id="Phobius"/>
    </source>
</evidence>
<feature type="transmembrane region" description="Helical" evidence="7">
    <location>
        <begin position="500"/>
        <end position="522"/>
    </location>
</feature>
<dbReference type="Pfam" id="PF03169">
    <property type="entry name" value="OPT"/>
    <property type="match status" value="1"/>
</dbReference>
<feature type="transmembrane region" description="Helical" evidence="7">
    <location>
        <begin position="385"/>
        <end position="404"/>
    </location>
</feature>
<evidence type="ECO:0000256" key="4">
    <source>
        <dbReference type="ARBA" id="ARBA00022692"/>
    </source>
</evidence>
<feature type="transmembrane region" description="Helical" evidence="7">
    <location>
        <begin position="81"/>
        <end position="99"/>
    </location>
</feature>
<comment type="subcellular location">
    <subcellularLocation>
        <location evidence="1">Membrane</location>
        <topology evidence="1">Multi-pass membrane protein</topology>
    </subcellularLocation>
</comment>
<dbReference type="Proteomes" id="UP000274822">
    <property type="component" value="Unassembled WGS sequence"/>
</dbReference>
<protein>
    <submittedName>
        <fullName evidence="8">OPT oligopeptide transporter protein-domain-containing protein</fullName>
    </submittedName>
</protein>
<keyword evidence="6 7" id="KW-0472">Membrane</keyword>
<reference evidence="8 9" key="1">
    <citation type="journal article" date="2018" name="New Phytol.">
        <title>Phylogenomics of Endogonaceae and evolution of mycorrhizas within Mucoromycota.</title>
        <authorList>
            <person name="Chang Y."/>
            <person name="Desiro A."/>
            <person name="Na H."/>
            <person name="Sandor L."/>
            <person name="Lipzen A."/>
            <person name="Clum A."/>
            <person name="Barry K."/>
            <person name="Grigoriev I.V."/>
            <person name="Martin F.M."/>
            <person name="Stajich J.E."/>
            <person name="Smith M.E."/>
            <person name="Bonito G."/>
            <person name="Spatafora J.W."/>
        </authorList>
    </citation>
    <scope>NUCLEOTIDE SEQUENCE [LARGE SCALE GENOMIC DNA]</scope>
    <source>
        <strain evidence="8 9">AD002</strain>
    </source>
</reference>
<dbReference type="EMBL" id="RBNJ01002924">
    <property type="protein sequence ID" value="RUS31469.1"/>
    <property type="molecule type" value="Genomic_DNA"/>
</dbReference>
<dbReference type="AlphaFoldDB" id="A0A433QNY6"/>
<feature type="transmembrane region" description="Helical" evidence="7">
    <location>
        <begin position="152"/>
        <end position="173"/>
    </location>
</feature>
<dbReference type="NCBIfam" id="TIGR00728">
    <property type="entry name" value="OPT_sfam"/>
    <property type="match status" value="1"/>
</dbReference>
<feature type="transmembrane region" description="Helical" evidence="7">
    <location>
        <begin position="210"/>
        <end position="233"/>
    </location>
</feature>
<keyword evidence="4 7" id="KW-0812">Transmembrane</keyword>
<sequence length="676" mass="73669">MGRETDAYEGGENVHVDAQQTIDNIKDVKFSEKNGDEVVVEEEAEYQFPEETHQFTWRAAIVGSLLGCFVAASNMYLGLKIGWSFGASLFGAIFGFAILKPLSQKFGGYFGPKENATVQAAATCAGGLWAGFISAIPAMYRLGLLTDVDADMVSLTLWTISAAFFGLFFAVPLRKHFVIKQDMAFPTRRAAAVTIQAMHRLGGDKEASRLAKVMGVAFAISFIFPLVSFWVGITDTIHFLYWFGTWSGNQFVVDADLVWRWSFNFDWSFFGAGFMTSGSTVWSFFGGQFLAYGLAGPLMLNSGYLKAAWKFDADKESAQAWFLWPGVCLMVFTTLAEVAIHAPSFYRGLRQFGSEIIATILKDKTVIVVEDDNDPAPPEEQIPTWWWLSGALTSALLAIIIFQVYFKVPWYETLIAVILSFFLSFVGVQSSGQTDINPVSAVGKVNQLIFARFPAPDLKTLQITNLSLGNLAACAAAQAADMVGDLKTGHILRASPRSQFLAQAVGSVFAVAIAVPLFRLYAKAYPCILQANTEKCDFAMVSATTWAAVTQLLTENLSVPHEAIIFSAVCAVLSVANVLVRHFLIPEVWHPYWINLNAVGIGFINTTPETPIAMVITWTIGVIWRWHNSAQHGSFHYAVSAGLIGGVGIAGIIKAILKLSGLGDATVVWGCPPGGC</sequence>
<name>A0A433QNY6_9FUNG</name>
<evidence type="ECO:0000313" key="9">
    <source>
        <dbReference type="Proteomes" id="UP000274822"/>
    </source>
</evidence>
<evidence type="ECO:0000256" key="6">
    <source>
        <dbReference type="ARBA" id="ARBA00023136"/>
    </source>
</evidence>
<dbReference type="GO" id="GO:0000329">
    <property type="term" value="C:fungal-type vacuole membrane"/>
    <property type="evidence" value="ECO:0007669"/>
    <property type="project" value="TreeGrafter"/>
</dbReference>
<gene>
    <name evidence="8" type="ORF">BC938DRAFT_477755</name>
</gene>
<feature type="transmembrane region" description="Helical" evidence="7">
    <location>
        <begin position="410"/>
        <end position="428"/>
    </location>
</feature>
<feature type="transmembrane region" description="Helical" evidence="7">
    <location>
        <begin position="320"/>
        <end position="340"/>
    </location>
</feature>
<organism evidence="8 9">
    <name type="scientific">Jimgerdemannia flammicorona</name>
    <dbReference type="NCBI Taxonomy" id="994334"/>
    <lineage>
        <taxon>Eukaryota</taxon>
        <taxon>Fungi</taxon>
        <taxon>Fungi incertae sedis</taxon>
        <taxon>Mucoromycota</taxon>
        <taxon>Mucoromycotina</taxon>
        <taxon>Endogonomycetes</taxon>
        <taxon>Endogonales</taxon>
        <taxon>Endogonaceae</taxon>
        <taxon>Jimgerdemannia</taxon>
    </lineage>
</organism>
<feature type="transmembrane region" description="Helical" evidence="7">
    <location>
        <begin position="120"/>
        <end position="140"/>
    </location>
</feature>
<dbReference type="InterPro" id="IPR004813">
    <property type="entry name" value="OPT"/>
</dbReference>
<feature type="transmembrane region" description="Helical" evidence="7">
    <location>
        <begin position="563"/>
        <end position="584"/>
    </location>
</feature>
<feature type="transmembrane region" description="Helical" evidence="7">
    <location>
        <begin position="635"/>
        <end position="657"/>
    </location>
</feature>
<keyword evidence="9" id="KW-1185">Reference proteome</keyword>
<evidence type="ECO:0000313" key="8">
    <source>
        <dbReference type="EMBL" id="RUS31469.1"/>
    </source>
</evidence>
<evidence type="ECO:0000256" key="5">
    <source>
        <dbReference type="ARBA" id="ARBA00022989"/>
    </source>
</evidence>
<feature type="transmembrane region" description="Helical" evidence="7">
    <location>
        <begin position="280"/>
        <end position="300"/>
    </location>
</feature>
<dbReference type="PANTHER" id="PTHR31645:SF3">
    <property type="entry name" value="OLIGOPEPTIDE TRANSPORTER"/>
    <property type="match status" value="1"/>
</dbReference>
<accession>A0A433QNY6</accession>
<proteinExistence type="inferred from homology"/>
<comment type="similarity">
    <text evidence="2">Belongs to the oligopeptide OPT transporter family.</text>
</comment>
<evidence type="ECO:0000256" key="3">
    <source>
        <dbReference type="ARBA" id="ARBA00022448"/>
    </source>
</evidence>
<keyword evidence="5 7" id="KW-1133">Transmembrane helix</keyword>
<evidence type="ECO:0000256" key="1">
    <source>
        <dbReference type="ARBA" id="ARBA00004141"/>
    </source>
</evidence>
<feature type="transmembrane region" description="Helical" evidence="7">
    <location>
        <begin position="55"/>
        <end position="75"/>
    </location>
</feature>
<dbReference type="InterPro" id="IPR045035">
    <property type="entry name" value="YSL-like"/>
</dbReference>
<evidence type="ECO:0000256" key="2">
    <source>
        <dbReference type="ARBA" id="ARBA00008807"/>
    </source>
</evidence>
<comment type="caution">
    <text evidence="8">The sequence shown here is derived from an EMBL/GenBank/DDBJ whole genome shotgun (WGS) entry which is preliminary data.</text>
</comment>
<dbReference type="GO" id="GO:0035673">
    <property type="term" value="F:oligopeptide transmembrane transporter activity"/>
    <property type="evidence" value="ECO:0007669"/>
    <property type="project" value="InterPro"/>
</dbReference>
<feature type="transmembrane region" description="Helical" evidence="7">
    <location>
        <begin position="596"/>
        <end position="623"/>
    </location>
</feature>
<keyword evidence="3" id="KW-0813">Transport</keyword>